<gene>
    <name evidence="4" type="ORF">FXB40_29910</name>
</gene>
<keyword evidence="5" id="KW-1185">Reference proteome</keyword>
<comment type="similarity">
    <text evidence="1">Belongs to the virb1 family.</text>
</comment>
<sequence>MKILRIAAFVAAGLVSPQAAFAGQADYTEMVAMHARANGVPEALVHRVIMRESRYQPGLVGRGGAIGMMQIKLATARGLGYTGDAAGLRDPNTNLTYAVKYLAGAYHAANGDHDRAVRYFAGGYYYVAKHQRQQAIRQASFEPQLEPNGNPQPMFGAPPHRKLAQHIRNARAQVPGNMR</sequence>
<reference evidence="4 5" key="1">
    <citation type="submission" date="2019-08" db="EMBL/GenBank/DDBJ databases">
        <title>Bradyrhizobium hipponensis sp. nov., a rhizobium isolated from a Lupinus angustifolius root nodule in Tunisia.</title>
        <authorList>
            <person name="Off K."/>
            <person name="Rejili M."/>
            <person name="Mars M."/>
            <person name="Brachmann A."/>
            <person name="Marin M."/>
        </authorList>
    </citation>
    <scope>NUCLEOTIDE SEQUENCE [LARGE SCALE GENOMIC DNA]</scope>
    <source>
        <strain evidence="4 5">CTAW71</strain>
    </source>
</reference>
<evidence type="ECO:0000259" key="3">
    <source>
        <dbReference type="Pfam" id="PF01464"/>
    </source>
</evidence>
<keyword evidence="2" id="KW-0732">Signal</keyword>
<dbReference type="Gene3D" id="1.10.530.10">
    <property type="match status" value="1"/>
</dbReference>
<feature type="domain" description="Transglycosylase SLT" evidence="3">
    <location>
        <begin position="31"/>
        <end position="135"/>
    </location>
</feature>
<protein>
    <submittedName>
        <fullName evidence="4">Lytic transglycosylase domain-containing protein</fullName>
    </submittedName>
</protein>
<comment type="caution">
    <text evidence="4">The sequence shown here is derived from an EMBL/GenBank/DDBJ whole genome shotgun (WGS) entry which is preliminary data.</text>
</comment>
<evidence type="ECO:0000313" key="4">
    <source>
        <dbReference type="EMBL" id="TYL90848.1"/>
    </source>
</evidence>
<accession>A0A5D3KI31</accession>
<proteinExistence type="inferred from homology"/>
<dbReference type="AlphaFoldDB" id="A0A5D3KI31"/>
<evidence type="ECO:0000313" key="5">
    <source>
        <dbReference type="Proteomes" id="UP000324758"/>
    </source>
</evidence>
<evidence type="ECO:0000256" key="1">
    <source>
        <dbReference type="ARBA" id="ARBA00009387"/>
    </source>
</evidence>
<dbReference type="Pfam" id="PF01464">
    <property type="entry name" value="SLT"/>
    <property type="match status" value="1"/>
</dbReference>
<dbReference type="OrthoDB" id="9788661at2"/>
<name>A0A5D3KI31_9BRAD</name>
<dbReference type="Proteomes" id="UP000324758">
    <property type="component" value="Unassembled WGS sequence"/>
</dbReference>
<dbReference type="InterPro" id="IPR023346">
    <property type="entry name" value="Lysozyme-like_dom_sf"/>
</dbReference>
<feature type="signal peptide" evidence="2">
    <location>
        <begin position="1"/>
        <end position="22"/>
    </location>
</feature>
<dbReference type="RefSeq" id="WP_148775700.1">
    <property type="nucleotide sequence ID" value="NZ_VSSS01000050.1"/>
</dbReference>
<dbReference type="CDD" id="cd00254">
    <property type="entry name" value="LT-like"/>
    <property type="match status" value="1"/>
</dbReference>
<organism evidence="4 5">
    <name type="scientific">Bradyrhizobium rifense</name>
    <dbReference type="NCBI Taxonomy" id="515499"/>
    <lineage>
        <taxon>Bacteria</taxon>
        <taxon>Pseudomonadati</taxon>
        <taxon>Pseudomonadota</taxon>
        <taxon>Alphaproteobacteria</taxon>
        <taxon>Hyphomicrobiales</taxon>
        <taxon>Nitrobacteraceae</taxon>
        <taxon>Bradyrhizobium</taxon>
    </lineage>
</organism>
<dbReference type="EMBL" id="VSSS01000050">
    <property type="protein sequence ID" value="TYL90848.1"/>
    <property type="molecule type" value="Genomic_DNA"/>
</dbReference>
<feature type="chain" id="PRO_5022728298" evidence="2">
    <location>
        <begin position="23"/>
        <end position="179"/>
    </location>
</feature>
<evidence type="ECO:0000256" key="2">
    <source>
        <dbReference type="SAM" id="SignalP"/>
    </source>
</evidence>
<dbReference type="SUPFAM" id="SSF53955">
    <property type="entry name" value="Lysozyme-like"/>
    <property type="match status" value="1"/>
</dbReference>
<dbReference type="InterPro" id="IPR008258">
    <property type="entry name" value="Transglycosylase_SLT_dom_1"/>
</dbReference>